<dbReference type="InterPro" id="IPR006551">
    <property type="entry name" value="Polynucleotide_phosphatase"/>
</dbReference>
<dbReference type="NCBIfam" id="TIGR01664">
    <property type="entry name" value="DNA-3'-Pase"/>
    <property type="match status" value="1"/>
</dbReference>
<feature type="region of interest" description="Disordered" evidence="1">
    <location>
        <begin position="1"/>
        <end position="44"/>
    </location>
</feature>
<dbReference type="Pfam" id="PF13671">
    <property type="entry name" value="AAA_33"/>
    <property type="match status" value="1"/>
</dbReference>
<dbReference type="InterPro" id="IPR023214">
    <property type="entry name" value="HAD_sf"/>
</dbReference>
<dbReference type="Gene3D" id="3.40.50.300">
    <property type="entry name" value="P-loop containing nucleotide triphosphate hydrolases"/>
    <property type="match status" value="1"/>
</dbReference>
<sequence>MSIPNTLKQLDTESPGAGPSKKRALDTDGSQTSKQEGAANKVAKVHPFFMKPQEKKDAISEGPFQWLEPLGRSGSCLHGINLQPKASQKVATFDLDGTVIKSSFASKSAAGQPPSWEWWRACVPDKLKELHETGYAIVLISNQGIKPAALKTWKEKIPLIAQALKDVPFRIMAAIGKDQYRKPMPGMWHELERIFTKEGVTIDKGSSFFIGDAAGRQYTKAKGDFSSTDRKWAENVELSFQTPEEYFLKQAPHENYVMPGFRPSSLPTPPHVTPTSSPILPNIPRQEVILFVGYPCLGKSTFYRQHFQPAEYLHINQDTLKTRERCIKALEEALKTGKSCVIDNTNRNAATRKLYLDMCRKNNVPARCFLFNGSFELAWHNNLYRALNMPPSLAAKEPERSLLPYVAFTGFRNNYEEPQLDEGFSEVKNIHWVFEGTEEEKKYWSMWLQIDGK</sequence>
<keyword evidence="3" id="KW-1185">Reference proteome</keyword>
<dbReference type="SUPFAM" id="SSF52540">
    <property type="entry name" value="P-loop containing nucleoside triphosphate hydrolases"/>
    <property type="match status" value="1"/>
</dbReference>
<dbReference type="AlphaFoldDB" id="A0A0D2P8K5"/>
<dbReference type="GO" id="GO:0006281">
    <property type="term" value="P:DNA repair"/>
    <property type="evidence" value="ECO:0007669"/>
    <property type="project" value="TreeGrafter"/>
</dbReference>
<dbReference type="InterPro" id="IPR006549">
    <property type="entry name" value="HAD-SF_hydro_IIIA"/>
</dbReference>
<name>A0A0D2P8K5_HYPSF</name>
<dbReference type="OrthoDB" id="19045at2759"/>
<dbReference type="GO" id="GO:0046403">
    <property type="term" value="F:polynucleotide 3'-phosphatase activity"/>
    <property type="evidence" value="ECO:0007669"/>
    <property type="project" value="TreeGrafter"/>
</dbReference>
<dbReference type="EMBL" id="KN817524">
    <property type="protein sequence ID" value="KJA27324.1"/>
    <property type="molecule type" value="Genomic_DNA"/>
</dbReference>
<dbReference type="Pfam" id="PF08645">
    <property type="entry name" value="PNK3P"/>
    <property type="match status" value="1"/>
</dbReference>
<dbReference type="GO" id="GO:0046404">
    <property type="term" value="F:ATP-dependent polydeoxyribonucleotide 5'-hydroxyl-kinase activity"/>
    <property type="evidence" value="ECO:0007669"/>
    <property type="project" value="TreeGrafter"/>
</dbReference>
<evidence type="ECO:0008006" key="4">
    <source>
        <dbReference type="Google" id="ProtNLM"/>
    </source>
</evidence>
<dbReference type="InterPro" id="IPR013954">
    <property type="entry name" value="PNK3P"/>
</dbReference>
<dbReference type="InterPro" id="IPR036412">
    <property type="entry name" value="HAD-like_sf"/>
</dbReference>
<reference evidence="3" key="1">
    <citation type="submission" date="2014-04" db="EMBL/GenBank/DDBJ databases">
        <title>Evolutionary Origins and Diversification of the Mycorrhizal Mutualists.</title>
        <authorList>
            <consortium name="DOE Joint Genome Institute"/>
            <consortium name="Mycorrhizal Genomics Consortium"/>
            <person name="Kohler A."/>
            <person name="Kuo A."/>
            <person name="Nagy L.G."/>
            <person name="Floudas D."/>
            <person name="Copeland A."/>
            <person name="Barry K.W."/>
            <person name="Cichocki N."/>
            <person name="Veneault-Fourrey C."/>
            <person name="LaButti K."/>
            <person name="Lindquist E.A."/>
            <person name="Lipzen A."/>
            <person name="Lundell T."/>
            <person name="Morin E."/>
            <person name="Murat C."/>
            <person name="Riley R."/>
            <person name="Ohm R."/>
            <person name="Sun H."/>
            <person name="Tunlid A."/>
            <person name="Henrissat B."/>
            <person name="Grigoriev I.V."/>
            <person name="Hibbett D.S."/>
            <person name="Martin F."/>
        </authorList>
    </citation>
    <scope>NUCLEOTIDE SEQUENCE [LARGE SCALE GENOMIC DNA]</scope>
    <source>
        <strain evidence="3">FD-334 SS-4</strain>
    </source>
</reference>
<dbReference type="SUPFAM" id="SSF56784">
    <property type="entry name" value="HAD-like"/>
    <property type="match status" value="1"/>
</dbReference>
<dbReference type="NCBIfam" id="TIGR01662">
    <property type="entry name" value="HAD-SF-IIIA"/>
    <property type="match status" value="1"/>
</dbReference>
<dbReference type="STRING" id="945553.A0A0D2P8K5"/>
<protein>
    <recommendedName>
        <fullName evidence="4">PNK FHA domain-containing protein</fullName>
    </recommendedName>
</protein>
<dbReference type="GO" id="GO:0003690">
    <property type="term" value="F:double-stranded DNA binding"/>
    <property type="evidence" value="ECO:0007669"/>
    <property type="project" value="TreeGrafter"/>
</dbReference>
<organism evidence="2 3">
    <name type="scientific">Hypholoma sublateritium (strain FD-334 SS-4)</name>
    <dbReference type="NCBI Taxonomy" id="945553"/>
    <lineage>
        <taxon>Eukaryota</taxon>
        <taxon>Fungi</taxon>
        <taxon>Dikarya</taxon>
        <taxon>Basidiomycota</taxon>
        <taxon>Agaricomycotina</taxon>
        <taxon>Agaricomycetes</taxon>
        <taxon>Agaricomycetidae</taxon>
        <taxon>Agaricales</taxon>
        <taxon>Agaricineae</taxon>
        <taxon>Strophariaceae</taxon>
        <taxon>Hypholoma</taxon>
    </lineage>
</organism>
<dbReference type="OMA" id="AADWKWW"/>
<accession>A0A0D2P8K5</accession>
<proteinExistence type="predicted"/>
<dbReference type="FunFam" id="3.40.50.300:FF:000737">
    <property type="entry name" value="Bifunctional polynucleotide phosphatase/kinase"/>
    <property type="match status" value="1"/>
</dbReference>
<gene>
    <name evidence="2" type="ORF">HYPSUDRAFT_212501</name>
</gene>
<dbReference type="PANTHER" id="PTHR12083:SF9">
    <property type="entry name" value="BIFUNCTIONAL POLYNUCLEOTIDE PHOSPHATASE_KINASE"/>
    <property type="match status" value="1"/>
</dbReference>
<evidence type="ECO:0000313" key="2">
    <source>
        <dbReference type="EMBL" id="KJA27324.1"/>
    </source>
</evidence>
<dbReference type="Proteomes" id="UP000054270">
    <property type="component" value="Unassembled WGS sequence"/>
</dbReference>
<dbReference type="Gene3D" id="3.40.50.1000">
    <property type="entry name" value="HAD superfamily/HAD-like"/>
    <property type="match status" value="1"/>
</dbReference>
<evidence type="ECO:0000313" key="3">
    <source>
        <dbReference type="Proteomes" id="UP000054270"/>
    </source>
</evidence>
<dbReference type="InterPro" id="IPR027417">
    <property type="entry name" value="P-loop_NTPase"/>
</dbReference>
<dbReference type="PANTHER" id="PTHR12083">
    <property type="entry name" value="BIFUNCTIONAL POLYNUCLEOTIDE PHOSPHATASE/KINASE"/>
    <property type="match status" value="1"/>
</dbReference>
<evidence type="ECO:0000256" key="1">
    <source>
        <dbReference type="SAM" id="MobiDB-lite"/>
    </source>
</evidence>